<dbReference type="InterPro" id="IPR020393">
    <property type="entry name" value="Uncharacterised_YusU"/>
</dbReference>
<sequence>MNENFPKQFDALLAKYTELLLGESTPELQEQVKLWALYSQIAKSMPALAKHWNETYPEAKADMMHVIQSIKQLNDAHRTKK</sequence>
<keyword evidence="2" id="KW-1185">Reference proteome</keyword>
<comment type="caution">
    <text evidence="1">The sequence shown here is derived from an EMBL/GenBank/DDBJ whole genome shotgun (WGS) entry which is preliminary data.</text>
</comment>
<dbReference type="Pfam" id="PF10835">
    <property type="entry name" value="DUF2573"/>
    <property type="match status" value="1"/>
</dbReference>
<proteinExistence type="predicted"/>
<dbReference type="EMBL" id="JARULN010000010">
    <property type="protein sequence ID" value="MDG5754574.1"/>
    <property type="molecule type" value="Genomic_DNA"/>
</dbReference>
<gene>
    <name evidence="1" type="ORF">P6P90_11400</name>
</gene>
<dbReference type="Proteomes" id="UP001218246">
    <property type="component" value="Unassembled WGS sequence"/>
</dbReference>
<accession>A0ABT6H5F6</accession>
<dbReference type="RefSeq" id="WP_124564458.1">
    <property type="nucleotide sequence ID" value="NZ_JARRRY010000006.1"/>
</dbReference>
<organism evidence="1 2">
    <name type="scientific">Ectobacillus antri</name>
    <dbReference type="NCBI Taxonomy" id="2486280"/>
    <lineage>
        <taxon>Bacteria</taxon>
        <taxon>Bacillati</taxon>
        <taxon>Bacillota</taxon>
        <taxon>Bacilli</taxon>
        <taxon>Bacillales</taxon>
        <taxon>Bacillaceae</taxon>
        <taxon>Ectobacillus</taxon>
    </lineage>
</organism>
<name>A0ABT6H5F6_9BACI</name>
<reference evidence="1 2" key="1">
    <citation type="submission" date="2023-04" db="EMBL/GenBank/DDBJ databases">
        <title>Ectobacillus antri isolated from activated sludge.</title>
        <authorList>
            <person name="Yan P."/>
            <person name="Liu X."/>
        </authorList>
    </citation>
    <scope>NUCLEOTIDE SEQUENCE [LARGE SCALE GENOMIC DNA]</scope>
    <source>
        <strain evidence="1 2">C18H</strain>
    </source>
</reference>
<evidence type="ECO:0000313" key="1">
    <source>
        <dbReference type="EMBL" id="MDG5754574.1"/>
    </source>
</evidence>
<protein>
    <submittedName>
        <fullName evidence="1">YusU family protein</fullName>
    </submittedName>
</protein>
<evidence type="ECO:0000313" key="2">
    <source>
        <dbReference type="Proteomes" id="UP001218246"/>
    </source>
</evidence>